<dbReference type="InterPro" id="IPR009061">
    <property type="entry name" value="DNA-bd_dom_put_sf"/>
</dbReference>
<reference evidence="5 6" key="1">
    <citation type="journal article" date="2019" name="Genome Biol. Evol.">
        <title>Day and night: Metabolic profiles and evolutionary relationships of six axenic non-marine cyanobacteria.</title>
        <authorList>
            <person name="Will S.E."/>
            <person name="Henke P."/>
            <person name="Boedeker C."/>
            <person name="Huang S."/>
            <person name="Brinkmann H."/>
            <person name="Rohde M."/>
            <person name="Jarek M."/>
            <person name="Friedl T."/>
            <person name="Seufert S."/>
            <person name="Schumacher M."/>
            <person name="Overmann J."/>
            <person name="Neumann-Schaal M."/>
            <person name="Petersen J."/>
        </authorList>
    </citation>
    <scope>NUCLEOTIDE SEQUENCE [LARGE SCALE GENOMIC DNA]</scope>
    <source>
        <strain evidence="5 6">SAG 39.79</strain>
    </source>
</reference>
<dbReference type="SUPFAM" id="SSF50610">
    <property type="entry name" value="mu transposase, C-terminal domain"/>
    <property type="match status" value="1"/>
</dbReference>
<gene>
    <name evidence="5" type="ORF">DSM107010_00190</name>
</gene>
<evidence type="ECO:0000256" key="2">
    <source>
        <dbReference type="SAM" id="MobiDB-lite"/>
    </source>
</evidence>
<evidence type="ECO:0008006" key="7">
    <source>
        <dbReference type="Google" id="ProtNLM"/>
    </source>
</evidence>
<keyword evidence="1" id="KW-0175">Coiled coil</keyword>
<dbReference type="InterPro" id="IPR015378">
    <property type="entry name" value="Transposase-like_Mu_C"/>
</dbReference>
<protein>
    <recommendedName>
        <fullName evidence="7">Transposase</fullName>
    </recommendedName>
</protein>
<dbReference type="Pfam" id="PF00665">
    <property type="entry name" value="rve"/>
    <property type="match status" value="1"/>
</dbReference>
<sequence>MKQWYSAFELAGLSGLPSLPNNVTRKAKAEQWQSRQRMDRGGGKEYAYGSLPKQTQEALIEKTAHTAMMIPLTVNQTLPRQVQSKVKTTSEQRTDAWLAILRAYEAWCDFNTFKTVLERDTAFVQTYNNQQLALPNWVYAYLPHLSRSQLKAKQKLRREAEKITALGGKYGHRRGTGRIDSDPNLQIAIEACLAAGGKHWGASQIYDILQLEFGLDPENCSLGQLREWLRRFRSTHPQKWALYMSPDRAKGLVSPAFGSRSQNVFRPNQVWEIDTMRVAVECQSELAGTIRLERVFALACIDVFTRRVILQVSKHTHAEAVCLTIAAAILKWGVPEQIRTDRGKEYLSRRVQRFLANLGVDTEDLRCLPGHPEQKPFVERFNRTFQHRDLVKNPFFVGHGVGDSQSLRKSPSRDRRCIELAMSIESFQRWCDLWCVEYEQRPHGRAGIGLEGKSPLEVLAEAANGGWSKRTIQNPRELDFLMMAAPNKQGTRKVGRQGISVGGRLYVAAKLSTWIGKYVYVCFDPNEPRTVYVYNSAELTEFICQAVWRQAEDVDLAAIANQARHLYEVLLRSVNQIHKRGKALLHKLASDPYLPIGQTAQSLLQTIQFQIHDYPAIQAITEAIAAADCSSEDRPLAIDLETYHHELQRLEAEFEKQAVQQEQQRARQQQLEELVARWQQQQILPALEPSELEKLIQHLSLPEGQGFLTAVTTSPSEEQRFRDWLTGGAIAPVAIVDCRPLLETALAQWRTQQEMSWEDKQSLLHYIGEPEGLGVLKAYTNASEEQHFQTWLEQGQRSSCVSN</sequence>
<dbReference type="InterPro" id="IPR036397">
    <property type="entry name" value="RNaseH_sf"/>
</dbReference>
<dbReference type="InterPro" id="IPR036388">
    <property type="entry name" value="WH-like_DNA-bd_sf"/>
</dbReference>
<dbReference type="Pfam" id="PF02316">
    <property type="entry name" value="HTH_Tnp_Mu_1"/>
    <property type="match status" value="1"/>
</dbReference>
<evidence type="ECO:0000259" key="3">
    <source>
        <dbReference type="PROSITE" id="PS50994"/>
    </source>
</evidence>
<dbReference type="Gene3D" id="3.30.420.10">
    <property type="entry name" value="Ribonuclease H-like superfamily/Ribonuclease H"/>
    <property type="match status" value="1"/>
</dbReference>
<name>A0AB37USN3_9CYAN</name>
<feature type="region of interest" description="Disordered" evidence="2">
    <location>
        <begin position="29"/>
        <end position="48"/>
    </location>
</feature>
<organism evidence="5 6">
    <name type="scientific">Chroococcidiopsis cubana SAG 39.79</name>
    <dbReference type="NCBI Taxonomy" id="388085"/>
    <lineage>
        <taxon>Bacteria</taxon>
        <taxon>Bacillati</taxon>
        <taxon>Cyanobacteriota</taxon>
        <taxon>Cyanophyceae</taxon>
        <taxon>Chroococcidiopsidales</taxon>
        <taxon>Chroococcidiopsidaceae</taxon>
        <taxon>Chroococcidiopsis</taxon>
    </lineage>
</organism>
<dbReference type="PROSITE" id="PS50994">
    <property type="entry name" value="INTEGRASE"/>
    <property type="match status" value="1"/>
</dbReference>
<dbReference type="PROSITE" id="PS51702">
    <property type="entry name" value="HTH_MU"/>
    <property type="match status" value="1"/>
</dbReference>
<dbReference type="SUPFAM" id="SSF46955">
    <property type="entry name" value="Putative DNA-binding domain"/>
    <property type="match status" value="1"/>
</dbReference>
<feature type="domain" description="HTH Mu-type" evidence="4">
    <location>
        <begin position="1"/>
        <end position="67"/>
    </location>
</feature>
<comment type="caution">
    <text evidence="5">The sequence shown here is derived from an EMBL/GenBank/DDBJ whole genome shotgun (WGS) entry which is preliminary data.</text>
</comment>
<dbReference type="Gene3D" id="1.10.10.10">
    <property type="entry name" value="Winged helix-like DNA-binding domain superfamily/Winged helix DNA-binding domain"/>
    <property type="match status" value="1"/>
</dbReference>
<evidence type="ECO:0000313" key="6">
    <source>
        <dbReference type="Proteomes" id="UP000282574"/>
    </source>
</evidence>
<dbReference type="Proteomes" id="UP000282574">
    <property type="component" value="Unassembled WGS sequence"/>
</dbReference>
<dbReference type="EMBL" id="RSCK01000001">
    <property type="protein sequence ID" value="RUT14473.1"/>
    <property type="molecule type" value="Genomic_DNA"/>
</dbReference>
<accession>A0AB37USN3</accession>
<dbReference type="GO" id="GO:0003677">
    <property type="term" value="F:DNA binding"/>
    <property type="evidence" value="ECO:0007669"/>
    <property type="project" value="InterPro"/>
</dbReference>
<dbReference type="InterPro" id="IPR009004">
    <property type="entry name" value="Transposase_Mu_C"/>
</dbReference>
<dbReference type="InterPro" id="IPR003314">
    <property type="entry name" value="Mu-type_HTH"/>
</dbReference>
<feature type="coiled-coil region" evidence="1">
    <location>
        <begin position="640"/>
        <end position="681"/>
    </location>
</feature>
<dbReference type="InterPro" id="IPR001584">
    <property type="entry name" value="Integrase_cat-core"/>
</dbReference>
<dbReference type="PANTHER" id="PTHR35004">
    <property type="entry name" value="TRANSPOSASE RV3428C-RELATED"/>
    <property type="match status" value="1"/>
</dbReference>
<dbReference type="InterPro" id="IPR012337">
    <property type="entry name" value="RNaseH-like_sf"/>
</dbReference>
<evidence type="ECO:0000259" key="4">
    <source>
        <dbReference type="PROSITE" id="PS51702"/>
    </source>
</evidence>
<feature type="domain" description="Integrase catalytic" evidence="3">
    <location>
        <begin position="263"/>
        <end position="463"/>
    </location>
</feature>
<keyword evidence="6" id="KW-1185">Reference proteome</keyword>
<dbReference type="RefSeq" id="WP_181246288.1">
    <property type="nucleotide sequence ID" value="NZ_JAVKZF010000005.1"/>
</dbReference>
<dbReference type="SUPFAM" id="SSF53098">
    <property type="entry name" value="Ribonuclease H-like"/>
    <property type="match status" value="1"/>
</dbReference>
<dbReference type="AlphaFoldDB" id="A0AB37USN3"/>
<dbReference type="GO" id="GO:0015074">
    <property type="term" value="P:DNA integration"/>
    <property type="evidence" value="ECO:0007669"/>
    <property type="project" value="InterPro"/>
</dbReference>
<evidence type="ECO:0000313" key="5">
    <source>
        <dbReference type="EMBL" id="RUT14473.1"/>
    </source>
</evidence>
<dbReference type="PANTHER" id="PTHR35004:SF7">
    <property type="entry name" value="INTEGRASE PROTEIN"/>
    <property type="match status" value="1"/>
</dbReference>
<proteinExistence type="predicted"/>
<evidence type="ECO:0000256" key="1">
    <source>
        <dbReference type="SAM" id="Coils"/>
    </source>
</evidence>
<dbReference type="Pfam" id="PF09299">
    <property type="entry name" value="Mu-transpos_C"/>
    <property type="match status" value="1"/>
</dbReference>